<accession>A0AAW1Q5C5</accession>
<evidence type="ECO:0008006" key="3">
    <source>
        <dbReference type="Google" id="ProtNLM"/>
    </source>
</evidence>
<comment type="caution">
    <text evidence="1">The sequence shown here is derived from an EMBL/GenBank/DDBJ whole genome shotgun (WGS) entry which is preliminary data.</text>
</comment>
<protein>
    <recommendedName>
        <fullName evidence="3">PIN domain-containing protein</fullName>
    </recommendedName>
</protein>
<proteinExistence type="predicted"/>
<organism evidence="1 2">
    <name type="scientific">[Myrmecia] bisecta</name>
    <dbReference type="NCBI Taxonomy" id="41462"/>
    <lineage>
        <taxon>Eukaryota</taxon>
        <taxon>Viridiplantae</taxon>
        <taxon>Chlorophyta</taxon>
        <taxon>core chlorophytes</taxon>
        <taxon>Trebouxiophyceae</taxon>
        <taxon>Trebouxiales</taxon>
        <taxon>Trebouxiaceae</taxon>
        <taxon>Myrmecia</taxon>
    </lineage>
</organism>
<name>A0AAW1Q5C5_9CHLO</name>
<dbReference type="EMBL" id="JALJOR010000006">
    <property type="protein sequence ID" value="KAK9815783.1"/>
    <property type="molecule type" value="Genomic_DNA"/>
</dbReference>
<gene>
    <name evidence="1" type="ORF">WJX72_009387</name>
</gene>
<dbReference type="AlphaFoldDB" id="A0AAW1Q5C5"/>
<keyword evidence="2" id="KW-1185">Reference proteome</keyword>
<evidence type="ECO:0000313" key="2">
    <source>
        <dbReference type="Proteomes" id="UP001489004"/>
    </source>
</evidence>
<sequence>MLSRTEERFTREARRWLAGFGTVDAEFLRQENVVEGDTAGDAKSVAQDEEDLPEQLTDEEVNKMVKENYPNFANPLDILELIAKQEQRPVNLFIDEADVGYKLVRDVLLSQLNKAVRSRVQVYPMTATPDGLFQLVDELKLNEHRDRLESYNFLRDMDWRAVPASPDLDLIGQLNAMLDTCPTELEPHDYLFVPSFFKKTDHIKAAEVLAKRGISALVINGDGYTFWRGGMPAPDELVPKKGAKSRLCADGGCRVAICTQCHPAAPLLDIIKHFRAKSPGPMALTGNGCLGRAITVHEPGLELTYALLARALQADVQPAGASMRTSQHNRTSPAPWMRIGTSPYW</sequence>
<reference evidence="1 2" key="1">
    <citation type="journal article" date="2024" name="Nat. Commun.">
        <title>Phylogenomics reveals the evolutionary origins of lichenization in chlorophyte algae.</title>
        <authorList>
            <person name="Puginier C."/>
            <person name="Libourel C."/>
            <person name="Otte J."/>
            <person name="Skaloud P."/>
            <person name="Haon M."/>
            <person name="Grisel S."/>
            <person name="Petersen M."/>
            <person name="Berrin J.G."/>
            <person name="Delaux P.M."/>
            <person name="Dal Grande F."/>
            <person name="Keller J."/>
        </authorList>
    </citation>
    <scope>NUCLEOTIDE SEQUENCE [LARGE SCALE GENOMIC DNA]</scope>
    <source>
        <strain evidence="1 2">SAG 2043</strain>
    </source>
</reference>
<dbReference type="Proteomes" id="UP001489004">
    <property type="component" value="Unassembled WGS sequence"/>
</dbReference>
<evidence type="ECO:0000313" key="1">
    <source>
        <dbReference type="EMBL" id="KAK9815783.1"/>
    </source>
</evidence>